<comment type="caution">
    <text evidence="1">The sequence shown here is derived from an EMBL/GenBank/DDBJ whole genome shotgun (WGS) entry which is preliminary data.</text>
</comment>
<organism evidence="1 2">
    <name type="scientific">Antrodiella citrinella</name>
    <dbReference type="NCBI Taxonomy" id="2447956"/>
    <lineage>
        <taxon>Eukaryota</taxon>
        <taxon>Fungi</taxon>
        <taxon>Dikarya</taxon>
        <taxon>Basidiomycota</taxon>
        <taxon>Agaricomycotina</taxon>
        <taxon>Agaricomycetes</taxon>
        <taxon>Polyporales</taxon>
        <taxon>Steccherinaceae</taxon>
        <taxon>Antrodiella</taxon>
    </lineage>
</organism>
<sequence>MLPTNIWERIIDVLAYSGAGGSRIPDRPSLSACSMVCKSWQQRARSHLCQIVRVSSRDQLLSFVAFLSSSPHLCTLVQHLTFHGYSHEENILSEDDSWVSSAPLLFPALPRLHAVAFINVDFSYQHAIFDKAFGKLKFTSNIKSLAFTHYRDMSMITFSRFTHLAHVLRAEAITFHSCTFSSDVASGAVTRNSRIAYWTLTATTAAIISTWSKILYALRACDFVGVKINLQAFGVVWNWDEHTPETWKAVDDVLAQHYTALRYLTVKLQVPTFTLHGPPHRVLSSHYGCVDDIVYALFPQTLSVKRVMFEKSCFDPSCRKTFETISVPP</sequence>
<protein>
    <recommendedName>
        <fullName evidence="3">F-box domain-containing protein</fullName>
    </recommendedName>
</protein>
<evidence type="ECO:0000313" key="2">
    <source>
        <dbReference type="Proteomes" id="UP000308730"/>
    </source>
</evidence>
<proteinExistence type="predicted"/>
<keyword evidence="2" id="KW-1185">Reference proteome</keyword>
<evidence type="ECO:0008006" key="3">
    <source>
        <dbReference type="Google" id="ProtNLM"/>
    </source>
</evidence>
<dbReference type="Proteomes" id="UP000308730">
    <property type="component" value="Unassembled WGS sequence"/>
</dbReference>
<name>A0A4S4MJ97_9APHY</name>
<reference evidence="1 2" key="1">
    <citation type="submission" date="2019-02" db="EMBL/GenBank/DDBJ databases">
        <title>Genome sequencing of the rare red list fungi Antrodiella citrinella (Flaviporus citrinellus).</title>
        <authorList>
            <person name="Buettner E."/>
            <person name="Kellner H."/>
        </authorList>
    </citation>
    <scope>NUCLEOTIDE SEQUENCE [LARGE SCALE GENOMIC DNA]</scope>
    <source>
        <strain evidence="1 2">DSM 108506</strain>
    </source>
</reference>
<gene>
    <name evidence="1" type="ORF">EUX98_g7908</name>
</gene>
<dbReference type="OrthoDB" id="2804670at2759"/>
<dbReference type="AlphaFoldDB" id="A0A4S4MJ97"/>
<accession>A0A4S4MJ97</accession>
<dbReference type="EMBL" id="SGPM01000371">
    <property type="protein sequence ID" value="THH23270.1"/>
    <property type="molecule type" value="Genomic_DNA"/>
</dbReference>
<evidence type="ECO:0000313" key="1">
    <source>
        <dbReference type="EMBL" id="THH23270.1"/>
    </source>
</evidence>